<evidence type="ECO:0000313" key="3">
    <source>
        <dbReference type="Proteomes" id="UP001344906"/>
    </source>
</evidence>
<comment type="caution">
    <text evidence="2">The sequence shown here is derived from an EMBL/GenBank/DDBJ whole genome shotgun (WGS) entry which is preliminary data.</text>
</comment>
<reference evidence="2 3" key="1">
    <citation type="submission" date="2023-02" db="EMBL/GenBank/DDBJ databases">
        <title>Dictyobacter halimunensis sp. nov., a new member of the class Ktedonobacteria from forest soil in a geothermal area.</title>
        <authorList>
            <person name="Rachmania M.K."/>
            <person name="Ningsih F."/>
            <person name="Sakai Y."/>
            <person name="Yabe S."/>
            <person name="Yokota A."/>
            <person name="Sjamsuridzal W."/>
        </authorList>
    </citation>
    <scope>NUCLEOTIDE SEQUENCE [LARGE SCALE GENOMIC DNA]</scope>
    <source>
        <strain evidence="2 3">S3.2.2.5</strain>
    </source>
</reference>
<dbReference type="Proteomes" id="UP001344906">
    <property type="component" value="Unassembled WGS sequence"/>
</dbReference>
<name>A0ABQ6G5E3_9CHLR</name>
<proteinExistence type="predicted"/>
<dbReference type="EMBL" id="BSRI01000002">
    <property type="protein sequence ID" value="GLV60017.1"/>
    <property type="molecule type" value="Genomic_DNA"/>
</dbReference>
<gene>
    <name evidence="2" type="ORF">KDH_68400</name>
</gene>
<accession>A0ABQ6G5E3</accession>
<evidence type="ECO:0008006" key="4">
    <source>
        <dbReference type="Google" id="ProtNLM"/>
    </source>
</evidence>
<keyword evidence="3" id="KW-1185">Reference proteome</keyword>
<evidence type="ECO:0000256" key="1">
    <source>
        <dbReference type="SAM" id="MobiDB-lite"/>
    </source>
</evidence>
<evidence type="ECO:0000313" key="2">
    <source>
        <dbReference type="EMBL" id="GLV60017.1"/>
    </source>
</evidence>
<protein>
    <recommendedName>
        <fullName evidence="4">Bacteriocin-type signal sequence</fullName>
    </recommendedName>
</protein>
<sequence length="88" mass="10057">MCRGNKAKAERENTMLNKNNAESSAVEPLGMIELNEQELAGISGGWGGWGDYDDDFDDGYGSRRSFEKIVVIKRRSSRRHFDYDDYDD</sequence>
<feature type="region of interest" description="Disordered" evidence="1">
    <location>
        <begin position="1"/>
        <end position="22"/>
    </location>
</feature>
<organism evidence="2 3">
    <name type="scientific">Dictyobacter halimunensis</name>
    <dbReference type="NCBI Taxonomy" id="3026934"/>
    <lineage>
        <taxon>Bacteria</taxon>
        <taxon>Bacillati</taxon>
        <taxon>Chloroflexota</taxon>
        <taxon>Ktedonobacteria</taxon>
        <taxon>Ktedonobacterales</taxon>
        <taxon>Dictyobacteraceae</taxon>
        <taxon>Dictyobacter</taxon>
    </lineage>
</organism>